<dbReference type="InterPro" id="IPR000683">
    <property type="entry name" value="Gfo/Idh/MocA-like_OxRdtase_N"/>
</dbReference>
<comment type="similarity">
    <text evidence="1">Belongs to the Gfo/Idh/MocA family.</text>
</comment>
<dbReference type="PANTHER" id="PTHR22604:SF105">
    <property type="entry name" value="TRANS-1,2-DIHYDROBENZENE-1,2-DIOL DEHYDROGENASE"/>
    <property type="match status" value="1"/>
</dbReference>
<sequence>MAGTEDGVSRRAAMASLGIGALGIGGVALAQDASRPPVDLGTVVDGKVLFPPSQANSEAQPAPPPNADAPADRVGFAIVGLGKLALEQVLPAFAQAAHARPVALVSGSPVKMAAVAKQYGIAPDSCYTYADMARLRDNPAVQVVYVITPNALHRQHVIAAAKAGKHVLCEKPMAPSSSDCNAMIEACRAANVKLMIAYRMQYQPHAREAIRLARSGALGSVTLMDMINNQNQGDPAQWRQIKALAGGGSLPDVGLYCLNTARAVLGEEPVEVSAQIWSPPGDPRFREVEDNVAFTLRFPSGAIANCMSSYSTHRLSRLKLIGSDAWAEMEHAFDYQGQNLRVTRLVDGKDQIAETSIGVKNQFALELDHMAHSVRKNLLPRTPGEEGAQDQRIMEAIYEAARTGRTVRLAEVPGHDRFRGPESLPQ</sequence>
<dbReference type="Pfam" id="PF01408">
    <property type="entry name" value="GFO_IDH_MocA"/>
    <property type="match status" value="1"/>
</dbReference>
<dbReference type="InterPro" id="IPR008354">
    <property type="entry name" value="Glc-Fru_OxRdtase_bac"/>
</dbReference>
<evidence type="ECO:0000259" key="5">
    <source>
        <dbReference type="Pfam" id="PF22725"/>
    </source>
</evidence>
<dbReference type="SUPFAM" id="SSF51735">
    <property type="entry name" value="NAD(P)-binding Rossmann-fold domains"/>
    <property type="match status" value="1"/>
</dbReference>
<dbReference type="Gene3D" id="3.30.360.10">
    <property type="entry name" value="Dihydrodipicolinate Reductase, domain 2"/>
    <property type="match status" value="1"/>
</dbReference>
<name>A0A502FRB2_9SPHN</name>
<dbReference type="RefSeq" id="WP_140851033.1">
    <property type="nucleotide sequence ID" value="NZ_RCZC01000004.1"/>
</dbReference>
<dbReference type="SUPFAM" id="SSF55347">
    <property type="entry name" value="Glyceraldehyde-3-phosphate dehydrogenase-like, C-terminal domain"/>
    <property type="match status" value="1"/>
</dbReference>
<dbReference type="GO" id="GO:0000166">
    <property type="term" value="F:nucleotide binding"/>
    <property type="evidence" value="ECO:0007669"/>
    <property type="project" value="InterPro"/>
</dbReference>
<keyword evidence="7" id="KW-1185">Reference proteome</keyword>
<proteinExistence type="inferred from homology"/>
<feature type="domain" description="Gfo/Idh/MocA-like oxidoreductase N-terminal" evidence="4">
    <location>
        <begin position="75"/>
        <end position="198"/>
    </location>
</feature>
<evidence type="ECO:0000259" key="4">
    <source>
        <dbReference type="Pfam" id="PF01408"/>
    </source>
</evidence>
<dbReference type="PANTHER" id="PTHR22604">
    <property type="entry name" value="OXIDOREDUCTASES"/>
    <property type="match status" value="1"/>
</dbReference>
<protein>
    <submittedName>
        <fullName evidence="6">Gfo/Idh/MocA family oxidoreductase</fullName>
    </submittedName>
</protein>
<feature type="transmembrane region" description="Helical" evidence="3">
    <location>
        <begin position="12"/>
        <end position="30"/>
    </location>
</feature>
<dbReference type="OrthoDB" id="9792935at2"/>
<accession>A0A502FRB2</accession>
<dbReference type="InterPro" id="IPR055170">
    <property type="entry name" value="GFO_IDH_MocA-like_dom"/>
</dbReference>
<dbReference type="InterPro" id="IPR050984">
    <property type="entry name" value="Gfo/Idh/MocA_domain"/>
</dbReference>
<gene>
    <name evidence="6" type="ORF">EAH76_14615</name>
</gene>
<dbReference type="Gene3D" id="3.40.50.720">
    <property type="entry name" value="NAD(P)-binding Rossmann-like Domain"/>
    <property type="match status" value="1"/>
</dbReference>
<dbReference type="InterPro" id="IPR036291">
    <property type="entry name" value="NAD(P)-bd_dom_sf"/>
</dbReference>
<evidence type="ECO:0000256" key="1">
    <source>
        <dbReference type="ARBA" id="ARBA00010928"/>
    </source>
</evidence>
<reference evidence="6 7" key="1">
    <citation type="journal article" date="2019" name="Environ. Microbiol.">
        <title>Species interactions and distinct microbial communities in high Arctic permafrost affected cryosols are associated with the CH4 and CO2 gas fluxes.</title>
        <authorList>
            <person name="Altshuler I."/>
            <person name="Hamel J."/>
            <person name="Turney S."/>
            <person name="Magnuson E."/>
            <person name="Levesque R."/>
            <person name="Greer C."/>
            <person name="Whyte L.G."/>
        </authorList>
    </citation>
    <scope>NUCLEOTIDE SEQUENCE [LARGE SCALE GENOMIC DNA]</scope>
    <source>
        <strain evidence="6 7">E6.1</strain>
    </source>
</reference>
<keyword evidence="3" id="KW-0812">Transmembrane</keyword>
<feature type="domain" description="GFO/IDH/MocA-like oxidoreductase" evidence="5">
    <location>
        <begin position="207"/>
        <end position="327"/>
    </location>
</feature>
<evidence type="ECO:0000313" key="6">
    <source>
        <dbReference type="EMBL" id="TPG51964.1"/>
    </source>
</evidence>
<keyword evidence="3" id="KW-1133">Transmembrane helix</keyword>
<dbReference type="AlphaFoldDB" id="A0A502FRB2"/>
<keyword evidence="2" id="KW-0560">Oxidoreductase</keyword>
<dbReference type="GO" id="GO:0016491">
    <property type="term" value="F:oxidoreductase activity"/>
    <property type="evidence" value="ECO:0007669"/>
    <property type="project" value="UniProtKB-KW"/>
</dbReference>
<evidence type="ECO:0000256" key="2">
    <source>
        <dbReference type="ARBA" id="ARBA00023002"/>
    </source>
</evidence>
<evidence type="ECO:0000313" key="7">
    <source>
        <dbReference type="Proteomes" id="UP000319931"/>
    </source>
</evidence>
<dbReference type="PRINTS" id="PR01775">
    <property type="entry name" value="GLFROXRDTASE"/>
</dbReference>
<evidence type="ECO:0000256" key="3">
    <source>
        <dbReference type="SAM" id="Phobius"/>
    </source>
</evidence>
<dbReference type="Proteomes" id="UP000319931">
    <property type="component" value="Unassembled WGS sequence"/>
</dbReference>
<dbReference type="Pfam" id="PF22725">
    <property type="entry name" value="GFO_IDH_MocA_C3"/>
    <property type="match status" value="1"/>
</dbReference>
<keyword evidence="3" id="KW-0472">Membrane</keyword>
<dbReference type="EMBL" id="RCZC01000004">
    <property type="protein sequence ID" value="TPG51964.1"/>
    <property type="molecule type" value="Genomic_DNA"/>
</dbReference>
<organism evidence="6 7">
    <name type="scientific">Sphingomonas glacialis</name>
    <dbReference type="NCBI Taxonomy" id="658225"/>
    <lineage>
        <taxon>Bacteria</taxon>
        <taxon>Pseudomonadati</taxon>
        <taxon>Pseudomonadota</taxon>
        <taxon>Alphaproteobacteria</taxon>
        <taxon>Sphingomonadales</taxon>
        <taxon>Sphingomonadaceae</taxon>
        <taxon>Sphingomonas</taxon>
    </lineage>
</organism>
<comment type="caution">
    <text evidence="6">The sequence shown here is derived from an EMBL/GenBank/DDBJ whole genome shotgun (WGS) entry which is preliminary data.</text>
</comment>